<dbReference type="Proteomes" id="UP000437017">
    <property type="component" value="Unassembled WGS sequence"/>
</dbReference>
<reference evidence="2 3" key="1">
    <citation type="journal article" date="2019" name="PLoS ONE">
        <title>Genomic analyses reveal an absence of contemporary introgressive admixture between fin whales and blue whales, despite known hybrids.</title>
        <authorList>
            <person name="Westbury M.V."/>
            <person name="Petersen B."/>
            <person name="Lorenzen E.D."/>
        </authorList>
    </citation>
    <scope>NUCLEOTIDE SEQUENCE [LARGE SCALE GENOMIC DNA]</scope>
    <source>
        <strain evidence="2">FinWhale-01</strain>
    </source>
</reference>
<evidence type="ECO:0000256" key="1">
    <source>
        <dbReference type="SAM" id="MobiDB-lite"/>
    </source>
</evidence>
<keyword evidence="3" id="KW-1185">Reference proteome</keyword>
<dbReference type="AlphaFoldDB" id="A0A6A1QLQ0"/>
<feature type="non-terminal residue" evidence="2">
    <location>
        <position position="1"/>
    </location>
</feature>
<sequence>LHVRGIPTVENLVNADESPEENTRRLPPSLPERTTGSRRHSPTSCSPDAETEAQGGEGYRSQDENPAFSSPAWDPPRPGTALERLIRPLLGCGPCSKK</sequence>
<accession>A0A6A1QLQ0</accession>
<name>A0A6A1QLQ0_BALPH</name>
<dbReference type="EMBL" id="SGJD01000101">
    <property type="protein sequence ID" value="KAB0406986.1"/>
    <property type="molecule type" value="Genomic_DNA"/>
</dbReference>
<evidence type="ECO:0000313" key="2">
    <source>
        <dbReference type="EMBL" id="KAB0406986.1"/>
    </source>
</evidence>
<proteinExistence type="predicted"/>
<gene>
    <name evidence="2" type="ORF">E2I00_004892</name>
</gene>
<comment type="caution">
    <text evidence="2">The sequence shown here is derived from an EMBL/GenBank/DDBJ whole genome shotgun (WGS) entry which is preliminary data.</text>
</comment>
<evidence type="ECO:0000313" key="3">
    <source>
        <dbReference type="Proteomes" id="UP000437017"/>
    </source>
</evidence>
<feature type="region of interest" description="Disordered" evidence="1">
    <location>
        <begin position="1"/>
        <end position="80"/>
    </location>
</feature>
<organism evidence="2 3">
    <name type="scientific">Balaenoptera physalus</name>
    <name type="common">Fin whale</name>
    <name type="synonym">Balaena physalus</name>
    <dbReference type="NCBI Taxonomy" id="9770"/>
    <lineage>
        <taxon>Eukaryota</taxon>
        <taxon>Metazoa</taxon>
        <taxon>Chordata</taxon>
        <taxon>Craniata</taxon>
        <taxon>Vertebrata</taxon>
        <taxon>Euteleostomi</taxon>
        <taxon>Mammalia</taxon>
        <taxon>Eutheria</taxon>
        <taxon>Laurasiatheria</taxon>
        <taxon>Artiodactyla</taxon>
        <taxon>Whippomorpha</taxon>
        <taxon>Cetacea</taxon>
        <taxon>Mysticeti</taxon>
        <taxon>Balaenopteridae</taxon>
        <taxon>Balaenoptera</taxon>
    </lineage>
</organism>
<protein>
    <submittedName>
        <fullName evidence="2">Uncharacterized protein</fullName>
    </submittedName>
</protein>